<evidence type="ECO:0000313" key="1">
    <source>
        <dbReference type="EMBL" id="GGD01975.1"/>
    </source>
</evidence>
<name>A0ABQ1PR76_9ENTE</name>
<keyword evidence="2" id="KW-1185">Reference proteome</keyword>
<comment type="caution">
    <text evidence="1">The sequence shown here is derived from an EMBL/GenBank/DDBJ whole genome shotgun (WGS) entry which is preliminary data.</text>
</comment>
<proteinExistence type="predicted"/>
<dbReference type="Proteomes" id="UP000630615">
    <property type="component" value="Unassembled WGS sequence"/>
</dbReference>
<evidence type="ECO:0000313" key="2">
    <source>
        <dbReference type="Proteomes" id="UP000630615"/>
    </source>
</evidence>
<protein>
    <submittedName>
        <fullName evidence="1">Uncharacterized protein</fullName>
    </submittedName>
</protein>
<dbReference type="RefSeq" id="WP_088271849.1">
    <property type="nucleotide sequence ID" value="NZ_BMKI01000012.1"/>
</dbReference>
<reference evidence="2" key="1">
    <citation type="journal article" date="2019" name="Int. J. Syst. Evol. Microbiol.">
        <title>The Global Catalogue of Microorganisms (GCM) 10K type strain sequencing project: providing services to taxonomists for standard genome sequencing and annotation.</title>
        <authorList>
            <consortium name="The Broad Institute Genomics Platform"/>
            <consortium name="The Broad Institute Genome Sequencing Center for Infectious Disease"/>
            <person name="Wu L."/>
            <person name="Ma J."/>
        </authorList>
    </citation>
    <scope>NUCLEOTIDE SEQUENCE [LARGE SCALE GENOMIC DNA]</scope>
    <source>
        <strain evidence="2">CGMCC 1.15942</strain>
    </source>
</reference>
<gene>
    <name evidence="1" type="ORF">GCM10011573_34370</name>
</gene>
<sequence>MTEKRYSSKEVDSLLFSLMKTNRKEFQKWLSDNLLTKHEVLSYTDQSEHGLKQSVRGHHLEAFFSKGEGRSKVNLFLKNDAIDYGKRKRKNVLKGTKPL</sequence>
<accession>A0ABQ1PR76</accession>
<organism evidence="1 2">
    <name type="scientific">Enterococcus wangshanyuanii</name>
    <dbReference type="NCBI Taxonomy" id="2005703"/>
    <lineage>
        <taxon>Bacteria</taxon>
        <taxon>Bacillati</taxon>
        <taxon>Bacillota</taxon>
        <taxon>Bacilli</taxon>
        <taxon>Lactobacillales</taxon>
        <taxon>Enterococcaceae</taxon>
        <taxon>Enterococcus</taxon>
    </lineage>
</organism>
<dbReference type="EMBL" id="BMKI01000012">
    <property type="protein sequence ID" value="GGD01975.1"/>
    <property type="molecule type" value="Genomic_DNA"/>
</dbReference>